<evidence type="ECO:0000256" key="3">
    <source>
        <dbReference type="ARBA" id="ARBA00022448"/>
    </source>
</evidence>
<comment type="caution">
    <text evidence="9">The sequence shown here is derived from an EMBL/GenBank/DDBJ whole genome shotgun (WGS) entry which is preliminary data.</text>
</comment>
<keyword evidence="7 8" id="KW-0472">Membrane</keyword>
<comment type="similarity">
    <text evidence="2 8">Belongs to the 4-toluene sulfonate uptake permease (TSUP) (TC 2.A.102) family.</text>
</comment>
<evidence type="ECO:0000256" key="8">
    <source>
        <dbReference type="RuleBase" id="RU363041"/>
    </source>
</evidence>
<evidence type="ECO:0000256" key="1">
    <source>
        <dbReference type="ARBA" id="ARBA00004651"/>
    </source>
</evidence>
<keyword evidence="5 8" id="KW-0812">Transmembrane</keyword>
<evidence type="ECO:0000313" key="10">
    <source>
        <dbReference type="Proteomes" id="UP001589862"/>
    </source>
</evidence>
<gene>
    <name evidence="9" type="ORF">ACFFFR_11560</name>
</gene>
<keyword evidence="4 8" id="KW-1003">Cell membrane</keyword>
<dbReference type="Proteomes" id="UP001589862">
    <property type="component" value="Unassembled WGS sequence"/>
</dbReference>
<organism evidence="9 10">
    <name type="scientific">Micrococcoides hystricis</name>
    <dbReference type="NCBI Taxonomy" id="1572761"/>
    <lineage>
        <taxon>Bacteria</taxon>
        <taxon>Bacillati</taxon>
        <taxon>Actinomycetota</taxon>
        <taxon>Actinomycetes</taxon>
        <taxon>Micrococcales</taxon>
        <taxon>Micrococcaceae</taxon>
        <taxon>Micrococcoides</taxon>
    </lineage>
</organism>
<feature type="transmembrane region" description="Helical" evidence="8">
    <location>
        <begin position="72"/>
        <end position="91"/>
    </location>
</feature>
<dbReference type="PANTHER" id="PTHR30269:SF37">
    <property type="entry name" value="MEMBRANE TRANSPORTER PROTEIN"/>
    <property type="match status" value="1"/>
</dbReference>
<dbReference type="Pfam" id="PF01925">
    <property type="entry name" value="TauE"/>
    <property type="match status" value="1"/>
</dbReference>
<dbReference type="RefSeq" id="WP_377460619.1">
    <property type="nucleotide sequence ID" value="NZ_JBHLUB010000032.1"/>
</dbReference>
<feature type="transmembrane region" description="Helical" evidence="8">
    <location>
        <begin position="227"/>
        <end position="248"/>
    </location>
</feature>
<reference evidence="9 10" key="1">
    <citation type="submission" date="2024-09" db="EMBL/GenBank/DDBJ databases">
        <authorList>
            <person name="Sun Q."/>
            <person name="Mori K."/>
        </authorList>
    </citation>
    <scope>NUCLEOTIDE SEQUENCE [LARGE SCALE GENOMIC DNA]</scope>
    <source>
        <strain evidence="9 10">NCAIM B.02604</strain>
    </source>
</reference>
<evidence type="ECO:0000256" key="2">
    <source>
        <dbReference type="ARBA" id="ARBA00009142"/>
    </source>
</evidence>
<feature type="transmembrane region" description="Helical" evidence="8">
    <location>
        <begin position="34"/>
        <end position="60"/>
    </location>
</feature>
<evidence type="ECO:0000256" key="5">
    <source>
        <dbReference type="ARBA" id="ARBA00022692"/>
    </source>
</evidence>
<evidence type="ECO:0000256" key="6">
    <source>
        <dbReference type="ARBA" id="ARBA00022989"/>
    </source>
</evidence>
<evidence type="ECO:0000313" key="9">
    <source>
        <dbReference type="EMBL" id="MFC0583004.1"/>
    </source>
</evidence>
<dbReference type="InterPro" id="IPR052017">
    <property type="entry name" value="TSUP"/>
</dbReference>
<protein>
    <recommendedName>
        <fullName evidence="8">Probable membrane transporter protein</fullName>
    </recommendedName>
</protein>
<feature type="transmembrane region" description="Helical" evidence="8">
    <location>
        <begin position="127"/>
        <end position="153"/>
    </location>
</feature>
<feature type="transmembrane region" description="Helical" evidence="8">
    <location>
        <begin position="97"/>
        <end position="115"/>
    </location>
</feature>
<sequence length="249" mass="25802">MEIGVLAAAIIAILIGTILQRISGAGVGITLTPVLVLLLGPLTGVLLTNLSTIMSAAMIMISVWPRINWEQFFRIGPAAIIGSVPAAILVYALPGPWLQIVVGSVILLAMITMLSTPNLPERHGTGWALSAGAVGGFLNTTAGVAAPAMIMYATLTRWPQNSFAATLQPTFLTMGFLSVVTKIIFGSGDLQLPPWWVLPIILTTVFVGIKIGVIFAKKVSAAQARALAVTLAGLGAAASVIRGVLTLVG</sequence>
<keyword evidence="6 8" id="KW-1133">Transmembrane helix</keyword>
<evidence type="ECO:0000256" key="4">
    <source>
        <dbReference type="ARBA" id="ARBA00022475"/>
    </source>
</evidence>
<keyword evidence="10" id="KW-1185">Reference proteome</keyword>
<accession>A0ABV6PD15</accession>
<evidence type="ECO:0000256" key="7">
    <source>
        <dbReference type="ARBA" id="ARBA00023136"/>
    </source>
</evidence>
<proteinExistence type="inferred from homology"/>
<keyword evidence="3" id="KW-0813">Transport</keyword>
<comment type="subcellular location">
    <subcellularLocation>
        <location evidence="1 8">Cell membrane</location>
        <topology evidence="1 8">Multi-pass membrane protein</topology>
    </subcellularLocation>
</comment>
<dbReference type="PANTHER" id="PTHR30269">
    <property type="entry name" value="TRANSMEMBRANE PROTEIN YFCA"/>
    <property type="match status" value="1"/>
</dbReference>
<name>A0ABV6PD15_9MICC</name>
<feature type="transmembrane region" description="Helical" evidence="8">
    <location>
        <begin position="195"/>
        <end position="215"/>
    </location>
</feature>
<dbReference type="EMBL" id="JBHLUB010000032">
    <property type="protein sequence ID" value="MFC0583004.1"/>
    <property type="molecule type" value="Genomic_DNA"/>
</dbReference>
<dbReference type="InterPro" id="IPR002781">
    <property type="entry name" value="TM_pro_TauE-like"/>
</dbReference>